<organism evidence="1">
    <name type="scientific">uncultured bacterium pA1</name>
    <dbReference type="NCBI Taxonomy" id="1776268"/>
    <lineage>
        <taxon>Bacteria</taxon>
        <taxon>environmental samples</taxon>
    </lineage>
</organism>
<dbReference type="EMBL" id="KU240005">
    <property type="protein sequence ID" value="ALV85557.1"/>
    <property type="molecule type" value="Genomic_DNA"/>
</dbReference>
<proteinExistence type="predicted"/>
<dbReference type="AlphaFoldDB" id="A0A0U3B8P5"/>
<reference evidence="1" key="1">
    <citation type="journal article" date="2015" name="J. Microbiol. Biotechnol.">
        <title>Functional Metagenome Mining of Soil for a Novel Gentamicin Resistance Gene.</title>
        <authorList>
            <person name="Im H."/>
            <person name="Kim K.M."/>
            <person name="Lee S.H."/>
            <person name="Ryu C.M."/>
        </authorList>
    </citation>
    <scope>NUCLEOTIDE SEQUENCE</scope>
</reference>
<protein>
    <submittedName>
        <fullName evidence="1">Uncharacterized protein</fullName>
    </submittedName>
</protein>
<name>A0A0U3B8P5_9BACT</name>
<evidence type="ECO:0000313" key="1">
    <source>
        <dbReference type="EMBL" id="ALV85557.1"/>
    </source>
</evidence>
<accession>A0A0U3B8P5</accession>
<sequence>MPTDRQACYDALVALAPRAALIPEALETMTPYFAQAEADRFELAPADAIDLREAASAIARATGLPADRVLTVSLAEPMPRPAWMARQEYDHVVMDTLVSSHVDRISRTIDPLVDAVFVRLGRNGIPFRRAFLDHLGNALWTSLENCVSDSLKIPLALPHGMRLWQVLFLYLGSAATADEETMRRFAPLVTLFSRAIPLGEKRDERGAWLVLAA</sequence>